<evidence type="ECO:0000313" key="1">
    <source>
        <dbReference type="EMBL" id="PJA02344.1"/>
    </source>
</evidence>
<protein>
    <submittedName>
        <fullName evidence="1">Uncharacterized protein</fullName>
    </submittedName>
</protein>
<gene>
    <name evidence="1" type="ORF">COX73_01285</name>
</gene>
<comment type="caution">
    <text evidence="1">The sequence shown here is derived from an EMBL/GenBank/DDBJ whole genome shotgun (WGS) entry which is preliminary data.</text>
</comment>
<reference evidence="2" key="1">
    <citation type="submission" date="2017-09" db="EMBL/GenBank/DDBJ databases">
        <title>Depth-based differentiation of microbial function through sediment-hosted aquifers and enrichment of novel symbionts in the deep terrestrial subsurface.</title>
        <authorList>
            <person name="Probst A.J."/>
            <person name="Ladd B."/>
            <person name="Jarett J.K."/>
            <person name="Geller-Mcgrath D.E."/>
            <person name="Sieber C.M.K."/>
            <person name="Emerson J.B."/>
            <person name="Anantharaman K."/>
            <person name="Thomas B.C."/>
            <person name="Malmstrom R."/>
            <person name="Stieglmeier M."/>
            <person name="Klingl A."/>
            <person name="Woyke T."/>
            <person name="Ryan C.M."/>
            <person name="Banfield J.F."/>
        </authorList>
    </citation>
    <scope>NUCLEOTIDE SEQUENCE [LARGE SCALE GENOMIC DNA]</scope>
</reference>
<dbReference type="AlphaFoldDB" id="A0A2M7VKL5"/>
<sequence>MGNMLNKTIPKIFFISSKWRNKEKVEKLTKELRNLRFEVISFLEYPINKDVIKKDPEEEMRKWEAMTDWEGNERVKQIAQEDKKSINRTNTLILYIFGTVPKKVGLGRCENKGFLG</sequence>
<accession>A0A2M7VKL5</accession>
<evidence type="ECO:0000313" key="2">
    <source>
        <dbReference type="Proteomes" id="UP000231469"/>
    </source>
</evidence>
<proteinExistence type="predicted"/>
<name>A0A2M7VKL5_9BACT</name>
<dbReference type="EMBL" id="PFPS01000054">
    <property type="protein sequence ID" value="PJA02344.1"/>
    <property type="molecule type" value="Genomic_DNA"/>
</dbReference>
<organism evidence="1 2">
    <name type="scientific">bacterium (Candidatus Gribaldobacteria) CG_4_10_14_0_2_um_filter_36_18</name>
    <dbReference type="NCBI Taxonomy" id="2014264"/>
    <lineage>
        <taxon>Bacteria</taxon>
        <taxon>Candidatus Gribaldobacteria</taxon>
    </lineage>
</organism>
<dbReference type="Proteomes" id="UP000231469">
    <property type="component" value="Unassembled WGS sequence"/>
</dbReference>